<dbReference type="PANTHER" id="PTHR43106:SF1">
    <property type="entry name" value="DEHYDROGENASE-RELATED"/>
    <property type="match status" value="1"/>
</dbReference>
<evidence type="ECO:0000313" key="2">
    <source>
        <dbReference type="Proteomes" id="UP000779900"/>
    </source>
</evidence>
<reference evidence="1" key="1">
    <citation type="submission" date="2019-03" db="EMBL/GenBank/DDBJ databases">
        <title>Lake Tanganyika Metagenome-Assembled Genomes (MAGs).</title>
        <authorList>
            <person name="Tran P."/>
        </authorList>
    </citation>
    <scope>NUCLEOTIDE SEQUENCE</scope>
    <source>
        <strain evidence="1">K_DeepCast_150m_m2_040</strain>
    </source>
</reference>
<name>A0A938BQU5_UNCW3</name>
<sequence>MFAARKCLEEAPGLRVVMLDKGKPVSTRCSPRHCRDGREEAVNRVSGAGGAGLFSDGKLVLTLRAGGKLDGVFAQEERANQYLRYVERVLTAYDGYSVRKDKPASQWQVYADAMAQRGITYKHLPVRHMGSENLRAVVGRFFHDLLRRKLETGFEHEVTSIKREKDCFRVRFSDGTGRRNSLLARNVLLAPGKEGSRASWFTSFLAWHGIKSQPNRTYIGVRVETKPSELMTEYSLDPKFYWHYDDGSKMKTHCYCRHGHVSSLRYYRLPLAGGHSPYTEANEEKPDTLHANFSILLGDTPNARYAWKDSVGIMRRVRMHSGGGLLVQRYGDFLRGRATTPERLSKNSIKPTDSTATPGNIAQLGLPNGFNAKLVDFVGRLSNVDPALVSDDTLLYAPAIEWWMPRVDADENLQTRVDGAYVAGDGAGFSQGIVYAAATGIRAAESILRSLP</sequence>
<proteinExistence type="predicted"/>
<dbReference type="AlphaFoldDB" id="A0A938BQU5"/>
<organism evidence="1 2">
    <name type="scientific">candidate division WOR-3 bacterium</name>
    <dbReference type="NCBI Taxonomy" id="2052148"/>
    <lineage>
        <taxon>Bacteria</taxon>
        <taxon>Bacteria division WOR-3</taxon>
    </lineage>
</organism>
<dbReference type="PIRSF" id="PIRSF038984">
    <property type="entry name" value="FAD_binding_protein"/>
    <property type="match status" value="1"/>
</dbReference>
<dbReference type="SUPFAM" id="SSF51905">
    <property type="entry name" value="FAD/NAD(P)-binding domain"/>
    <property type="match status" value="1"/>
</dbReference>
<dbReference type="EMBL" id="VGIR01000015">
    <property type="protein sequence ID" value="MBM3330990.1"/>
    <property type="molecule type" value="Genomic_DNA"/>
</dbReference>
<dbReference type="Gene3D" id="3.50.50.60">
    <property type="entry name" value="FAD/NAD(P)-binding domain"/>
    <property type="match status" value="1"/>
</dbReference>
<comment type="caution">
    <text evidence="1">The sequence shown here is derived from an EMBL/GenBank/DDBJ whole genome shotgun (WGS) entry which is preliminary data.</text>
</comment>
<dbReference type="Proteomes" id="UP000779900">
    <property type="component" value="Unassembled WGS sequence"/>
</dbReference>
<evidence type="ECO:0000313" key="1">
    <source>
        <dbReference type="EMBL" id="MBM3330990.1"/>
    </source>
</evidence>
<dbReference type="PANTHER" id="PTHR43106">
    <property type="entry name" value="DEHYDROGENASE-RELATED"/>
    <property type="match status" value="1"/>
</dbReference>
<gene>
    <name evidence="1" type="ORF">FJY68_03955</name>
</gene>
<accession>A0A938BQU5</accession>
<evidence type="ECO:0008006" key="3">
    <source>
        <dbReference type="Google" id="ProtNLM"/>
    </source>
</evidence>
<dbReference type="InterPro" id="IPR028348">
    <property type="entry name" value="FAD-binding_protein"/>
</dbReference>
<protein>
    <recommendedName>
        <fullName evidence="3">FAD-dependent oxidoreductase</fullName>
    </recommendedName>
</protein>
<dbReference type="InterPro" id="IPR036188">
    <property type="entry name" value="FAD/NAD-bd_sf"/>
</dbReference>